<keyword evidence="3" id="KW-1185">Reference proteome</keyword>
<dbReference type="Gene3D" id="3.40.33.10">
    <property type="entry name" value="CAP"/>
    <property type="match status" value="1"/>
</dbReference>
<sequence>MRLTTLAASLCCMDFRPGDSVIESQDITHGLLRLNSARGVKGRGPLIWDTALASDAQDYAIHLGCGAVAPSRTKPGRTVYTETSAICAGQPHKRTFESAANFWLTAMYRPNCESEDYHNYHECMAPEADQIGCGRSYDRDNHCVFYTVCIFSSREDRVLDDHDCEDPCPYGYHHKGCDD</sequence>
<dbReference type="InterPro" id="IPR035940">
    <property type="entry name" value="CAP_sf"/>
</dbReference>
<dbReference type="Pfam" id="PF00188">
    <property type="entry name" value="CAP"/>
    <property type="match status" value="1"/>
</dbReference>
<dbReference type="Proteomes" id="UP000720189">
    <property type="component" value="Unassembled WGS sequence"/>
</dbReference>
<dbReference type="OrthoDB" id="43654at2759"/>
<feature type="domain" description="SCP" evidence="1">
    <location>
        <begin position="33"/>
        <end position="151"/>
    </location>
</feature>
<evidence type="ECO:0000313" key="3">
    <source>
        <dbReference type="Proteomes" id="UP000720189"/>
    </source>
</evidence>
<dbReference type="SUPFAM" id="SSF55797">
    <property type="entry name" value="PR-1-like"/>
    <property type="match status" value="1"/>
</dbReference>
<comment type="caution">
    <text evidence="2">The sequence shown here is derived from an EMBL/GenBank/DDBJ whole genome shotgun (WGS) entry which is preliminary data.</text>
</comment>
<accession>A0A9P9KX88</accession>
<dbReference type="InterPro" id="IPR014044">
    <property type="entry name" value="CAP_dom"/>
</dbReference>
<dbReference type="EMBL" id="JAGMUX010000001">
    <property type="protein sequence ID" value="KAH7270005.1"/>
    <property type="molecule type" value="Genomic_DNA"/>
</dbReference>
<proteinExistence type="predicted"/>
<evidence type="ECO:0000313" key="2">
    <source>
        <dbReference type="EMBL" id="KAH7270005.1"/>
    </source>
</evidence>
<evidence type="ECO:0000259" key="1">
    <source>
        <dbReference type="Pfam" id="PF00188"/>
    </source>
</evidence>
<gene>
    <name evidence="2" type="ORF">BKA55DRAFT_30935</name>
</gene>
<protein>
    <recommendedName>
        <fullName evidence="1">SCP domain-containing protein</fullName>
    </recommendedName>
</protein>
<reference evidence="2" key="1">
    <citation type="journal article" date="2021" name="Nat. Commun.">
        <title>Genetic determinants of endophytism in the Arabidopsis root mycobiome.</title>
        <authorList>
            <person name="Mesny F."/>
            <person name="Miyauchi S."/>
            <person name="Thiergart T."/>
            <person name="Pickel B."/>
            <person name="Atanasova L."/>
            <person name="Karlsson M."/>
            <person name="Huettel B."/>
            <person name="Barry K.W."/>
            <person name="Haridas S."/>
            <person name="Chen C."/>
            <person name="Bauer D."/>
            <person name="Andreopoulos W."/>
            <person name="Pangilinan J."/>
            <person name="LaButti K."/>
            <person name="Riley R."/>
            <person name="Lipzen A."/>
            <person name="Clum A."/>
            <person name="Drula E."/>
            <person name="Henrissat B."/>
            <person name="Kohler A."/>
            <person name="Grigoriev I.V."/>
            <person name="Martin F.M."/>
            <person name="Hacquard S."/>
        </authorList>
    </citation>
    <scope>NUCLEOTIDE SEQUENCE</scope>
    <source>
        <strain evidence="2">MPI-CAGE-AT-0023</strain>
    </source>
</reference>
<organism evidence="2 3">
    <name type="scientific">Fusarium redolens</name>
    <dbReference type="NCBI Taxonomy" id="48865"/>
    <lineage>
        <taxon>Eukaryota</taxon>
        <taxon>Fungi</taxon>
        <taxon>Dikarya</taxon>
        <taxon>Ascomycota</taxon>
        <taxon>Pezizomycotina</taxon>
        <taxon>Sordariomycetes</taxon>
        <taxon>Hypocreomycetidae</taxon>
        <taxon>Hypocreales</taxon>
        <taxon>Nectriaceae</taxon>
        <taxon>Fusarium</taxon>
        <taxon>Fusarium redolens species complex</taxon>
    </lineage>
</organism>
<dbReference type="AlphaFoldDB" id="A0A9P9KX88"/>
<name>A0A9P9KX88_FUSRE</name>
<dbReference type="GeneID" id="70215580"/>
<dbReference type="RefSeq" id="XP_046056773.1">
    <property type="nucleotide sequence ID" value="XM_046185626.1"/>
</dbReference>